<feature type="region of interest" description="Disordered" evidence="1">
    <location>
        <begin position="623"/>
        <end position="649"/>
    </location>
</feature>
<dbReference type="CDD" id="cd13999">
    <property type="entry name" value="STKc_MAP3K-like"/>
    <property type="match status" value="1"/>
</dbReference>
<dbReference type="InterPro" id="IPR000719">
    <property type="entry name" value="Prot_kinase_dom"/>
</dbReference>
<dbReference type="Pfam" id="PF00069">
    <property type="entry name" value="Pkinase"/>
    <property type="match status" value="1"/>
</dbReference>
<dbReference type="PROSITE" id="PS50011">
    <property type="entry name" value="PROTEIN_KINASE_DOM"/>
    <property type="match status" value="2"/>
</dbReference>
<dbReference type="SUPFAM" id="SSF56112">
    <property type="entry name" value="Protein kinase-like (PK-like)"/>
    <property type="match status" value="2"/>
</dbReference>
<dbReference type="InterPro" id="IPR051681">
    <property type="entry name" value="Ser/Thr_Kinases-Pseudokinases"/>
</dbReference>
<evidence type="ECO:0000259" key="2">
    <source>
        <dbReference type="PROSITE" id="PS50011"/>
    </source>
</evidence>
<evidence type="ECO:0000313" key="4">
    <source>
        <dbReference type="Proteomes" id="UP001470230"/>
    </source>
</evidence>
<feature type="compositionally biased region" description="Acidic residues" evidence="1">
    <location>
        <begin position="1167"/>
        <end position="1180"/>
    </location>
</feature>
<feature type="region of interest" description="Disordered" evidence="1">
    <location>
        <begin position="1263"/>
        <end position="1283"/>
    </location>
</feature>
<feature type="region of interest" description="Disordered" evidence="1">
    <location>
        <begin position="328"/>
        <end position="357"/>
    </location>
</feature>
<dbReference type="InterPro" id="IPR011990">
    <property type="entry name" value="TPR-like_helical_dom_sf"/>
</dbReference>
<protein>
    <recommendedName>
        <fullName evidence="2">Protein kinase domain-containing protein</fullName>
    </recommendedName>
</protein>
<dbReference type="SMART" id="SM00220">
    <property type="entry name" value="S_TKc"/>
    <property type="match status" value="1"/>
</dbReference>
<dbReference type="PRINTS" id="PR00109">
    <property type="entry name" value="TYRKINASE"/>
</dbReference>
<dbReference type="PANTHER" id="PTHR44329:SF214">
    <property type="entry name" value="PROTEIN KINASE DOMAIN-CONTAINING PROTEIN"/>
    <property type="match status" value="1"/>
</dbReference>
<feature type="compositionally biased region" description="Acidic residues" evidence="1">
    <location>
        <begin position="1134"/>
        <end position="1152"/>
    </location>
</feature>
<dbReference type="InterPro" id="IPR006597">
    <property type="entry name" value="Sel1-like"/>
</dbReference>
<dbReference type="SUPFAM" id="SSF81901">
    <property type="entry name" value="HCP-like"/>
    <property type="match status" value="1"/>
</dbReference>
<evidence type="ECO:0000313" key="3">
    <source>
        <dbReference type="EMBL" id="KAK8880842.1"/>
    </source>
</evidence>
<comment type="caution">
    <text evidence="3">The sequence shown here is derived from an EMBL/GenBank/DDBJ whole genome shotgun (WGS) entry which is preliminary data.</text>
</comment>
<reference evidence="3 4" key="1">
    <citation type="submission" date="2024-04" db="EMBL/GenBank/DDBJ databases">
        <title>Tritrichomonas musculus Genome.</title>
        <authorList>
            <person name="Alves-Ferreira E."/>
            <person name="Grigg M."/>
            <person name="Lorenzi H."/>
            <person name="Galac M."/>
        </authorList>
    </citation>
    <scope>NUCLEOTIDE SEQUENCE [LARGE SCALE GENOMIC DNA]</scope>
    <source>
        <strain evidence="3 4">EAF2021</strain>
    </source>
</reference>
<dbReference type="Gene3D" id="1.10.510.10">
    <property type="entry name" value="Transferase(Phosphotransferase) domain 1"/>
    <property type="match status" value="2"/>
</dbReference>
<dbReference type="Gene3D" id="1.25.40.10">
    <property type="entry name" value="Tetratricopeptide repeat domain"/>
    <property type="match status" value="1"/>
</dbReference>
<feature type="compositionally biased region" description="Acidic residues" evidence="1">
    <location>
        <begin position="1109"/>
        <end position="1121"/>
    </location>
</feature>
<feature type="region of interest" description="Disordered" evidence="1">
    <location>
        <begin position="446"/>
        <end position="471"/>
    </location>
</feature>
<dbReference type="Pfam" id="PF08238">
    <property type="entry name" value="Sel1"/>
    <property type="match status" value="2"/>
</dbReference>
<organism evidence="3 4">
    <name type="scientific">Tritrichomonas musculus</name>
    <dbReference type="NCBI Taxonomy" id="1915356"/>
    <lineage>
        <taxon>Eukaryota</taxon>
        <taxon>Metamonada</taxon>
        <taxon>Parabasalia</taxon>
        <taxon>Tritrichomonadida</taxon>
        <taxon>Tritrichomonadidae</taxon>
        <taxon>Tritrichomonas</taxon>
    </lineage>
</organism>
<feature type="domain" description="Protein kinase" evidence="2">
    <location>
        <begin position="702"/>
        <end position="973"/>
    </location>
</feature>
<dbReference type="InterPro" id="IPR001245">
    <property type="entry name" value="Ser-Thr/Tyr_kinase_cat_dom"/>
</dbReference>
<feature type="domain" description="Protein kinase" evidence="2">
    <location>
        <begin position="22"/>
        <end position="268"/>
    </location>
</feature>
<dbReference type="Pfam" id="PF07714">
    <property type="entry name" value="PK_Tyr_Ser-Thr"/>
    <property type="match status" value="1"/>
</dbReference>
<feature type="region of interest" description="Disordered" evidence="1">
    <location>
        <begin position="1095"/>
        <end position="1237"/>
    </location>
</feature>
<dbReference type="Proteomes" id="UP001470230">
    <property type="component" value="Unassembled WGS sequence"/>
</dbReference>
<feature type="compositionally biased region" description="Polar residues" evidence="1">
    <location>
        <begin position="1195"/>
        <end position="1209"/>
    </location>
</feature>
<dbReference type="SMART" id="SM00671">
    <property type="entry name" value="SEL1"/>
    <property type="match status" value="2"/>
</dbReference>
<sequence>MTTGIKNSFLDILSSNIKPNKLIWLSHEGDLHFAKAYMHHSNKEKESNKKSAFLLLSKQLFDQTKTLIFIKNSYILHQFQHPAILPFDFLSISPNNTLDTYYKYPENGKLSDYIGFSHENCNLKFDILTSTQKTIISYGIAHALRYIHHHNIQFNKVNARNVYLNEKFHPLLINFLSIKKIKNTCFLKIDVYAYSFIYAALIEPITLDPPAKSADDFFERLNRHQRPVCKNASEKQRKVLEMMWDWNPSDRISFDQVINYFEQGDLVFPGTNLQEFDQYKKHCNRNSIELVLDMIRNFERTQKEACENPIQKEKEKISKTVSKSLIKSNYEEDEMQRNRGNPHISSYKSSDEERMPNKKDYEENYIDKNQKNSAHCSLKLMSETKIPTNVNNEGVMFCINNCQENIQKKNKDSFNDGYMSIVETTFQNKDDESDTINVDKNEVINDNENDKINNDKNEALNDNENDKINDDKNEVINDNEIDKINDDKNEVFNDNKIDKINDDKNEVINDNEIDKINDDKNEVFNDNKIDKINDDKNEVINDNEIDKINDDKNEVINDNEIDKINDDKNEVINDNENDKINDDKNEVFNDNEIDKINDDKNEVINDNEIDKINDDKNEVINDNENDKINDDKNEVINDNENDKINDDKNEVINDNENDKINDDKNEVINDNEKEFLRKDNKKERLNKNDTSHQDQVFDLQNYIKNEKIGQGGFCKVYKITDKKTGEIYSAKILNKIINQNNNYEMNDLIQEVSIISSFHHPTILEFIGFSIIDFKKRPKPVIITKYYPKGSLKDVIIKNENDEWDDTKKLISIYGIASAISYMHSNNVIHRDLKPNNILSDDELKPKIADFGLSEMIPKNETGMSFTESILCGTPEYIAPEIWQKKEYSKASDVYAFSLIVYEMITNEPPFPKDLNCIQIVYQVLKKNYRPTLDKPIPSSYKKLIESCWKSDPKERPSFDEIISLLHKDSGFLTSKIDKTKFEKFVEKINGSSKSINENELILKKQRFQEYMDKIKIIIEEEELNLPEFPRNIFHVTGNGEDIKIEEEKSMKNKRFDKISDSIHIDVNSDDGETFEKKSYRFQNWFRKRKYGINSNDDKKHEMESASEGFEDNSNNEENTDNEEKHGITPSEDFVSEDFEDNSNNEENTDDEENHRTTLSMESASEGFEDNSNNEENSDDEEKHEIKPSKKFVSENYNNYSDNEGTSDNVEIHHTKSSEKNSSDTNSTNVEESLENEHQLEYSDNFAFENENENIIPANEEIYEEDENESNNEKVGSENDNYNNSSRMIEIHYKDESESRKLFKMGNYYYKKDKNFYFYLAKAFDYYKQAADLGHTDAMNNAGLMLIKGKGTFVNKKLGIEYLAKAANKGNMIAMCNFMKKLNQGEDCSDFL</sequence>
<dbReference type="PANTHER" id="PTHR44329">
    <property type="entry name" value="SERINE/THREONINE-PROTEIN KINASE TNNI3K-RELATED"/>
    <property type="match status" value="1"/>
</dbReference>
<accession>A0ABR2JQ49</accession>
<dbReference type="EMBL" id="JAPFFF010000010">
    <property type="protein sequence ID" value="KAK8880842.1"/>
    <property type="molecule type" value="Genomic_DNA"/>
</dbReference>
<dbReference type="InterPro" id="IPR011009">
    <property type="entry name" value="Kinase-like_dom_sf"/>
</dbReference>
<keyword evidence="4" id="KW-1185">Reference proteome</keyword>
<name>A0ABR2JQ49_9EUKA</name>
<gene>
    <name evidence="3" type="ORF">M9Y10_003536</name>
</gene>
<proteinExistence type="predicted"/>
<evidence type="ECO:0000256" key="1">
    <source>
        <dbReference type="SAM" id="MobiDB-lite"/>
    </source>
</evidence>
<feature type="compositionally biased region" description="Basic and acidic residues" evidence="1">
    <location>
        <begin position="1210"/>
        <end position="1222"/>
    </location>
</feature>